<dbReference type="GO" id="GO:0006777">
    <property type="term" value="P:Mo-molybdopterin cofactor biosynthetic process"/>
    <property type="evidence" value="ECO:0007669"/>
    <property type="project" value="UniProtKB-KW"/>
</dbReference>
<feature type="domain" description="MobA-like NTP transferase" evidence="9">
    <location>
        <begin position="6"/>
        <end position="157"/>
    </location>
</feature>
<comment type="catalytic activity">
    <reaction evidence="8">
        <text>Mo-molybdopterin + GTP + H(+) = Mo-molybdopterin guanine dinucleotide + diphosphate</text>
        <dbReference type="Rhea" id="RHEA:34243"/>
        <dbReference type="ChEBI" id="CHEBI:15378"/>
        <dbReference type="ChEBI" id="CHEBI:33019"/>
        <dbReference type="ChEBI" id="CHEBI:37565"/>
        <dbReference type="ChEBI" id="CHEBI:71302"/>
        <dbReference type="ChEBI" id="CHEBI:71310"/>
        <dbReference type="EC" id="2.7.7.77"/>
    </reaction>
</comment>
<dbReference type="GO" id="GO:0061603">
    <property type="term" value="F:molybdenum cofactor guanylyltransferase activity"/>
    <property type="evidence" value="ECO:0007669"/>
    <property type="project" value="UniProtKB-EC"/>
</dbReference>
<dbReference type="GO" id="GO:0005737">
    <property type="term" value="C:cytoplasm"/>
    <property type="evidence" value="ECO:0007669"/>
    <property type="project" value="UniProtKB-SubCell"/>
</dbReference>
<reference evidence="10 11" key="1">
    <citation type="submission" date="2019-02" db="EMBL/GenBank/DDBJ databases">
        <title>Deep-cultivation of Planctomycetes and their phenomic and genomic characterization uncovers novel biology.</title>
        <authorList>
            <person name="Wiegand S."/>
            <person name="Jogler M."/>
            <person name="Boedeker C."/>
            <person name="Pinto D."/>
            <person name="Vollmers J."/>
            <person name="Rivas-Marin E."/>
            <person name="Kohn T."/>
            <person name="Peeters S.H."/>
            <person name="Heuer A."/>
            <person name="Rast P."/>
            <person name="Oberbeckmann S."/>
            <person name="Bunk B."/>
            <person name="Jeske O."/>
            <person name="Meyerdierks A."/>
            <person name="Storesund J.E."/>
            <person name="Kallscheuer N."/>
            <person name="Luecker S."/>
            <person name="Lage O.M."/>
            <person name="Pohl T."/>
            <person name="Merkel B.J."/>
            <person name="Hornburger P."/>
            <person name="Mueller R.-W."/>
            <person name="Bruemmer F."/>
            <person name="Labrenz M."/>
            <person name="Spormann A.M."/>
            <person name="Op den Camp H."/>
            <person name="Overmann J."/>
            <person name="Amann R."/>
            <person name="Jetten M.S.M."/>
            <person name="Mascher T."/>
            <person name="Medema M.H."/>
            <person name="Devos D.P."/>
            <person name="Kaster A.-K."/>
            <person name="Ovreas L."/>
            <person name="Rohde M."/>
            <person name="Galperin M.Y."/>
            <person name="Jogler C."/>
        </authorList>
    </citation>
    <scope>NUCLEOTIDE SEQUENCE [LARGE SCALE GENOMIC DNA]</scope>
    <source>
        <strain evidence="10 11">ElP</strain>
    </source>
</reference>
<comment type="cofactor">
    <cofactor evidence="8">
        <name>Mg(2+)</name>
        <dbReference type="ChEBI" id="CHEBI:18420"/>
    </cofactor>
</comment>
<evidence type="ECO:0000259" key="9">
    <source>
        <dbReference type="Pfam" id="PF12804"/>
    </source>
</evidence>
<dbReference type="GO" id="GO:0046872">
    <property type="term" value="F:metal ion binding"/>
    <property type="evidence" value="ECO:0007669"/>
    <property type="project" value="UniProtKB-KW"/>
</dbReference>
<dbReference type="KEGG" id="tpla:ElP_57580"/>
<dbReference type="PANTHER" id="PTHR19136">
    <property type="entry name" value="MOLYBDENUM COFACTOR GUANYLYLTRANSFERASE"/>
    <property type="match status" value="1"/>
</dbReference>
<evidence type="ECO:0000256" key="7">
    <source>
        <dbReference type="ARBA" id="ARBA00023150"/>
    </source>
</evidence>
<comment type="domain">
    <text evidence="8">The N-terminal domain determines nucleotide recognition and specific binding, while the C-terminal domain determines the specific binding to the target protein.</text>
</comment>
<dbReference type="HAMAP" id="MF_00316">
    <property type="entry name" value="MobA"/>
    <property type="match status" value="1"/>
</dbReference>
<evidence type="ECO:0000313" key="11">
    <source>
        <dbReference type="Proteomes" id="UP000317835"/>
    </source>
</evidence>
<gene>
    <name evidence="8 10" type="primary">mobA</name>
    <name evidence="10" type="ORF">ElP_57580</name>
</gene>
<evidence type="ECO:0000256" key="5">
    <source>
        <dbReference type="ARBA" id="ARBA00022842"/>
    </source>
</evidence>
<evidence type="ECO:0000256" key="3">
    <source>
        <dbReference type="ARBA" id="ARBA00022723"/>
    </source>
</evidence>
<dbReference type="InterPro" id="IPR013482">
    <property type="entry name" value="Molybde_CF_guanTrfase"/>
</dbReference>
<dbReference type="SUPFAM" id="SSF53448">
    <property type="entry name" value="Nucleotide-diphospho-sugar transferases"/>
    <property type="match status" value="1"/>
</dbReference>
<keyword evidence="3 8" id="KW-0479">Metal-binding</keyword>
<dbReference type="AlphaFoldDB" id="A0A518HAC8"/>
<keyword evidence="1 8" id="KW-0963">Cytoplasm</keyword>
<dbReference type="PANTHER" id="PTHR19136:SF81">
    <property type="entry name" value="MOLYBDENUM COFACTOR GUANYLYLTRANSFERASE"/>
    <property type="match status" value="1"/>
</dbReference>
<dbReference type="InterPro" id="IPR025877">
    <property type="entry name" value="MobA-like_NTP_Trfase"/>
</dbReference>
<keyword evidence="10" id="KW-0548">Nucleotidyltransferase</keyword>
<proteinExistence type="inferred from homology"/>
<comment type="caution">
    <text evidence="8">Lacks conserved residue(s) required for the propagation of feature annotation.</text>
</comment>
<keyword evidence="6 8" id="KW-0342">GTP-binding</keyword>
<feature type="binding site" evidence="8">
    <location>
        <position position="99"/>
    </location>
    <ligand>
        <name>Mg(2+)</name>
        <dbReference type="ChEBI" id="CHEBI:18420"/>
    </ligand>
</feature>
<sequence>MEQLGAIVLCGGMSRRMGRPKEWLTIGGETFVGRVVRLASTRASIVVVSAAPGQDLPPLPPGVEVVRDPVPDLGPLRGIASGLGALVGRVEWAFAAAADAPMLEPRWIDRLRELASVEFDLVLPHVDGREHPLAALYRPEAAAPAALALLDSGASRLGLLPRSLRTRVVVAEELAGVDPRFQTLRNVNRPEDYDALLGPS</sequence>
<evidence type="ECO:0000256" key="8">
    <source>
        <dbReference type="HAMAP-Rule" id="MF_00316"/>
    </source>
</evidence>
<evidence type="ECO:0000256" key="1">
    <source>
        <dbReference type="ARBA" id="ARBA00022490"/>
    </source>
</evidence>
<evidence type="ECO:0000256" key="4">
    <source>
        <dbReference type="ARBA" id="ARBA00022741"/>
    </source>
</evidence>
<keyword evidence="5 8" id="KW-0460">Magnesium</keyword>
<name>A0A518HAC8_9BACT</name>
<dbReference type="GO" id="GO:0005525">
    <property type="term" value="F:GTP binding"/>
    <property type="evidence" value="ECO:0007669"/>
    <property type="project" value="UniProtKB-UniRule"/>
</dbReference>
<comment type="similarity">
    <text evidence="8">Belongs to the MobA family.</text>
</comment>
<dbReference type="RefSeq" id="WP_145275860.1">
    <property type="nucleotide sequence ID" value="NZ_CP036426.1"/>
</dbReference>
<dbReference type="EMBL" id="CP036426">
    <property type="protein sequence ID" value="QDV37811.1"/>
    <property type="molecule type" value="Genomic_DNA"/>
</dbReference>
<feature type="binding site" evidence="8">
    <location>
        <begin position="9"/>
        <end position="11"/>
    </location>
    <ligand>
        <name>GTP</name>
        <dbReference type="ChEBI" id="CHEBI:37565"/>
    </ligand>
</feature>
<dbReference type="EC" id="2.7.7.77" evidence="8"/>
<evidence type="ECO:0000256" key="6">
    <source>
        <dbReference type="ARBA" id="ARBA00023134"/>
    </source>
</evidence>
<comment type="subcellular location">
    <subcellularLocation>
        <location evidence="8">Cytoplasm</location>
    </subcellularLocation>
</comment>
<dbReference type="Gene3D" id="3.90.550.10">
    <property type="entry name" value="Spore Coat Polysaccharide Biosynthesis Protein SpsA, Chain A"/>
    <property type="match status" value="1"/>
</dbReference>
<feature type="binding site" evidence="8">
    <location>
        <position position="68"/>
    </location>
    <ligand>
        <name>GTP</name>
        <dbReference type="ChEBI" id="CHEBI:37565"/>
    </ligand>
</feature>
<evidence type="ECO:0000313" key="10">
    <source>
        <dbReference type="EMBL" id="QDV37811.1"/>
    </source>
</evidence>
<dbReference type="Proteomes" id="UP000317835">
    <property type="component" value="Chromosome"/>
</dbReference>
<feature type="binding site" evidence="8">
    <location>
        <position position="21"/>
    </location>
    <ligand>
        <name>GTP</name>
        <dbReference type="ChEBI" id="CHEBI:37565"/>
    </ligand>
</feature>
<keyword evidence="7 8" id="KW-0501">Molybdenum cofactor biosynthesis</keyword>
<dbReference type="InterPro" id="IPR029044">
    <property type="entry name" value="Nucleotide-diphossugar_trans"/>
</dbReference>
<keyword evidence="11" id="KW-1185">Reference proteome</keyword>
<keyword evidence="2 8" id="KW-0808">Transferase</keyword>
<protein>
    <recommendedName>
        <fullName evidence="8">Probable molybdenum cofactor guanylyltransferase</fullName>
        <shortName evidence="8">MoCo guanylyltransferase</shortName>
        <ecNumber evidence="8">2.7.7.77</ecNumber>
    </recommendedName>
    <alternativeName>
        <fullName evidence="8">GTP:molybdopterin guanylyltransferase</fullName>
    </alternativeName>
    <alternativeName>
        <fullName evidence="8">Mo-MPT guanylyltransferase</fullName>
    </alternativeName>
    <alternativeName>
        <fullName evidence="8">Molybdopterin guanylyltransferase</fullName>
    </alternativeName>
    <alternativeName>
        <fullName evidence="8">Molybdopterin-guanine dinucleotide synthase</fullName>
        <shortName evidence="8">MGD synthase</shortName>
    </alternativeName>
</protein>
<evidence type="ECO:0000256" key="2">
    <source>
        <dbReference type="ARBA" id="ARBA00022679"/>
    </source>
</evidence>
<dbReference type="CDD" id="cd02503">
    <property type="entry name" value="MobA"/>
    <property type="match status" value="1"/>
</dbReference>
<comment type="function">
    <text evidence="8">Transfers a GMP moiety from GTP to Mo-molybdopterin (Mo-MPT) cofactor (Moco or molybdenum cofactor) to form Mo-molybdopterin guanine dinucleotide (Mo-MGD) cofactor.</text>
</comment>
<feature type="binding site" evidence="8">
    <location>
        <position position="99"/>
    </location>
    <ligand>
        <name>GTP</name>
        <dbReference type="ChEBI" id="CHEBI:37565"/>
    </ligand>
</feature>
<organism evidence="10 11">
    <name type="scientific">Tautonia plasticadhaerens</name>
    <dbReference type="NCBI Taxonomy" id="2527974"/>
    <lineage>
        <taxon>Bacteria</taxon>
        <taxon>Pseudomonadati</taxon>
        <taxon>Planctomycetota</taxon>
        <taxon>Planctomycetia</taxon>
        <taxon>Isosphaerales</taxon>
        <taxon>Isosphaeraceae</taxon>
        <taxon>Tautonia</taxon>
    </lineage>
</organism>
<dbReference type="OrthoDB" id="9788394at2"/>
<dbReference type="Pfam" id="PF12804">
    <property type="entry name" value="NTP_transf_3"/>
    <property type="match status" value="1"/>
</dbReference>
<keyword evidence="4 8" id="KW-0547">Nucleotide-binding</keyword>
<accession>A0A518HAC8</accession>